<keyword evidence="1" id="KW-0812">Transmembrane</keyword>
<accession>A0A7Y9FEE6</accession>
<protein>
    <recommendedName>
        <fullName evidence="6">Glycosyltransferase RgtA/B/C/D-like domain-containing protein</fullName>
    </recommendedName>
</protein>
<proteinExistence type="predicted"/>
<evidence type="ECO:0000313" key="3">
    <source>
        <dbReference type="EMBL" id="NYD85709.1"/>
    </source>
</evidence>
<dbReference type="RefSeq" id="WP_140457474.1">
    <property type="nucleotide sequence ID" value="NZ_BAABFI010000014.1"/>
</dbReference>
<dbReference type="EMBL" id="JACCBK010000001">
    <property type="protein sequence ID" value="NYD85709.1"/>
    <property type="molecule type" value="Genomic_DNA"/>
</dbReference>
<evidence type="ECO:0008006" key="6">
    <source>
        <dbReference type="Google" id="ProtNLM"/>
    </source>
</evidence>
<evidence type="ECO:0000313" key="5">
    <source>
        <dbReference type="Proteomes" id="UP000618382"/>
    </source>
</evidence>
<evidence type="ECO:0000313" key="4">
    <source>
        <dbReference type="Proteomes" id="UP000577956"/>
    </source>
</evidence>
<feature type="transmembrane region" description="Helical" evidence="1">
    <location>
        <begin position="324"/>
        <end position="340"/>
    </location>
</feature>
<feature type="transmembrane region" description="Helical" evidence="1">
    <location>
        <begin position="221"/>
        <end position="241"/>
    </location>
</feature>
<sequence length="382" mass="39965">MASPAWTLPASTIRYRQAADAWPVRPAHRWSLRLVYFVPLAALAWWALPGPEPVGPNAALAARGALVVWGDTDLGWVGEVWPPLAAGLAALLGQSGLGYVLVAAAVVAFSLQGLASTMVREGFGGWATSAVIATVMLAPPTTYLVATDLQSVLGLALLVTALAGIASFVERGSTEAGFRAGLALGVAVMVDPAAWPYALTLGLVAPFFARHAGRRGPSAQLATVAVLLFPPAAAMGFWWYLSWWFSPTQFGGLLEAGATWFPGGVGPAAQAATGAVLLGIAASPLFLVAAWARAVREPWSLIAPAIAVVGLWTSLWLGVRQPGGQTYLLLVVLYVTLLAVRRPTGRRQVVIVVTAAVQLVLVWWVSLTAGTPLTSWLRGLLG</sequence>
<feature type="transmembrane region" description="Helical" evidence="1">
    <location>
        <begin position="349"/>
        <end position="367"/>
    </location>
</feature>
<evidence type="ECO:0000256" key="1">
    <source>
        <dbReference type="SAM" id="Phobius"/>
    </source>
</evidence>
<feature type="transmembrane region" description="Helical" evidence="1">
    <location>
        <begin position="84"/>
        <end position="111"/>
    </location>
</feature>
<dbReference type="Proteomes" id="UP000577956">
    <property type="component" value="Unassembled WGS sequence"/>
</dbReference>
<feature type="transmembrane region" description="Helical" evidence="1">
    <location>
        <begin position="299"/>
        <end position="318"/>
    </location>
</feature>
<feature type="transmembrane region" description="Helical" evidence="1">
    <location>
        <begin position="271"/>
        <end position="292"/>
    </location>
</feature>
<comment type="caution">
    <text evidence="3">The sequence shown here is derived from an EMBL/GenBank/DDBJ whole genome shotgun (WGS) entry which is preliminary data.</text>
</comment>
<dbReference type="Proteomes" id="UP000618382">
    <property type="component" value="Unassembled WGS sequence"/>
</dbReference>
<gene>
    <name evidence="3" type="ORF">BKA21_001258</name>
    <name evidence="2" type="ORF">Col01nite_04420</name>
</gene>
<feature type="transmembrane region" description="Helical" evidence="1">
    <location>
        <begin position="123"/>
        <end position="146"/>
    </location>
</feature>
<evidence type="ECO:0000313" key="2">
    <source>
        <dbReference type="EMBL" id="GIG31283.1"/>
    </source>
</evidence>
<name>A0A7Y9FEE6_9CELL</name>
<keyword evidence="5" id="KW-1185">Reference proteome</keyword>
<reference evidence="3 4" key="1">
    <citation type="submission" date="2020-07" db="EMBL/GenBank/DDBJ databases">
        <title>Sequencing the genomes of 1000 actinobacteria strains.</title>
        <authorList>
            <person name="Klenk H.-P."/>
        </authorList>
    </citation>
    <scope>NUCLEOTIDE SEQUENCE [LARGE SCALE GENOMIC DNA]</scope>
    <source>
        <strain evidence="3 4">DSM 24482</strain>
    </source>
</reference>
<feature type="transmembrane region" description="Helical" evidence="1">
    <location>
        <begin position="152"/>
        <end position="169"/>
    </location>
</feature>
<dbReference type="EMBL" id="BONN01000001">
    <property type="protein sequence ID" value="GIG31283.1"/>
    <property type="molecule type" value="Genomic_DNA"/>
</dbReference>
<dbReference type="AlphaFoldDB" id="A0A7Y9FEE6"/>
<keyword evidence="1" id="KW-0472">Membrane</keyword>
<organism evidence="3 4">
    <name type="scientific">Cellulomonas oligotrophica</name>
    <dbReference type="NCBI Taxonomy" id="931536"/>
    <lineage>
        <taxon>Bacteria</taxon>
        <taxon>Bacillati</taxon>
        <taxon>Actinomycetota</taxon>
        <taxon>Actinomycetes</taxon>
        <taxon>Micrococcales</taxon>
        <taxon>Cellulomonadaceae</taxon>
        <taxon>Cellulomonas</taxon>
    </lineage>
</organism>
<reference evidence="2 5" key="2">
    <citation type="submission" date="2021-01" db="EMBL/GenBank/DDBJ databases">
        <title>Whole genome shotgun sequence of Cellulomonas oligotrophica NBRC 109435.</title>
        <authorList>
            <person name="Komaki H."/>
            <person name="Tamura T."/>
        </authorList>
    </citation>
    <scope>NUCLEOTIDE SEQUENCE [LARGE SCALE GENOMIC DNA]</scope>
    <source>
        <strain evidence="2 5">NBRC 109435</strain>
    </source>
</reference>
<keyword evidence="1" id="KW-1133">Transmembrane helix</keyword>